<sequence>MAAPITGLLQRTQQRHLAALRIGERAQHPLEGARVDAIRFHDQPDHRIPDGFIYGKIAALWHWPAPCLSIRSPCSRTVFISSPAEAA</sequence>
<dbReference type="EMBL" id="JBHUGY010000058">
    <property type="protein sequence ID" value="MFD2057495.1"/>
    <property type="molecule type" value="Genomic_DNA"/>
</dbReference>
<dbReference type="RefSeq" id="WP_379025544.1">
    <property type="nucleotide sequence ID" value="NZ_JBHUGY010000058.1"/>
</dbReference>
<evidence type="ECO:0000313" key="1">
    <source>
        <dbReference type="EMBL" id="MFD2057495.1"/>
    </source>
</evidence>
<name>A0ABW4WNJ8_9HYPH</name>
<protein>
    <submittedName>
        <fullName evidence="1">Uncharacterized protein</fullName>
    </submittedName>
</protein>
<evidence type="ECO:0000313" key="2">
    <source>
        <dbReference type="Proteomes" id="UP001597349"/>
    </source>
</evidence>
<accession>A0ABW4WNJ8</accession>
<dbReference type="Proteomes" id="UP001597349">
    <property type="component" value="Unassembled WGS sequence"/>
</dbReference>
<keyword evidence="2" id="KW-1185">Reference proteome</keyword>
<organism evidence="1 2">
    <name type="scientific">Mesorhizobium calcicola</name>
    <dbReference type="NCBI Taxonomy" id="1300310"/>
    <lineage>
        <taxon>Bacteria</taxon>
        <taxon>Pseudomonadati</taxon>
        <taxon>Pseudomonadota</taxon>
        <taxon>Alphaproteobacteria</taxon>
        <taxon>Hyphomicrobiales</taxon>
        <taxon>Phyllobacteriaceae</taxon>
        <taxon>Mesorhizobium</taxon>
    </lineage>
</organism>
<reference evidence="2" key="1">
    <citation type="journal article" date="2019" name="Int. J. Syst. Evol. Microbiol.">
        <title>The Global Catalogue of Microorganisms (GCM) 10K type strain sequencing project: providing services to taxonomists for standard genome sequencing and annotation.</title>
        <authorList>
            <consortium name="The Broad Institute Genomics Platform"/>
            <consortium name="The Broad Institute Genome Sequencing Center for Infectious Disease"/>
            <person name="Wu L."/>
            <person name="Ma J."/>
        </authorList>
    </citation>
    <scope>NUCLEOTIDE SEQUENCE [LARGE SCALE GENOMIC DNA]</scope>
    <source>
        <strain evidence="2">CGMCC 1.16226</strain>
    </source>
</reference>
<gene>
    <name evidence="1" type="ORF">ACFSQT_31755</name>
</gene>
<comment type="caution">
    <text evidence="1">The sequence shown here is derived from an EMBL/GenBank/DDBJ whole genome shotgun (WGS) entry which is preliminary data.</text>
</comment>
<proteinExistence type="predicted"/>